<dbReference type="InterPro" id="IPR027417">
    <property type="entry name" value="P-loop_NTPase"/>
</dbReference>
<protein>
    <recommendedName>
        <fullName evidence="5">ATP-binding protein</fullName>
    </recommendedName>
</protein>
<evidence type="ECO:0008006" key="5">
    <source>
        <dbReference type="Google" id="ProtNLM"/>
    </source>
</evidence>
<keyword evidence="4" id="KW-1185">Reference proteome</keyword>
<gene>
    <name evidence="3" type="ORF">Ga0061064_0012</name>
</gene>
<evidence type="ECO:0000313" key="4">
    <source>
        <dbReference type="Proteomes" id="UP000182598"/>
    </source>
</evidence>
<dbReference type="InterPro" id="IPR021979">
    <property type="entry name" value="DUF3584"/>
</dbReference>
<dbReference type="RefSeq" id="WP_055437769.1">
    <property type="nucleotide sequence ID" value="NZ_CYHB01000001.1"/>
</dbReference>
<organism evidence="3 4">
    <name type="scientific">Pseudidiomarina woesei</name>
    <dbReference type="NCBI Taxonomy" id="1381080"/>
    <lineage>
        <taxon>Bacteria</taxon>
        <taxon>Pseudomonadati</taxon>
        <taxon>Pseudomonadota</taxon>
        <taxon>Gammaproteobacteria</taxon>
        <taxon>Alteromonadales</taxon>
        <taxon>Idiomarinaceae</taxon>
        <taxon>Pseudidiomarina</taxon>
    </lineage>
</organism>
<reference evidence="4" key="1">
    <citation type="submission" date="2015-08" db="EMBL/GenBank/DDBJ databases">
        <authorList>
            <person name="Varghese N."/>
        </authorList>
    </citation>
    <scope>NUCLEOTIDE SEQUENCE [LARGE SCALE GENOMIC DNA]</scope>
    <source>
        <strain evidence="4">DSM 27808</strain>
    </source>
</reference>
<evidence type="ECO:0000313" key="3">
    <source>
        <dbReference type="EMBL" id="CUA82394.1"/>
    </source>
</evidence>
<dbReference type="Proteomes" id="UP000182598">
    <property type="component" value="Unassembled WGS sequence"/>
</dbReference>
<dbReference type="AlphaFoldDB" id="A0A0K6GV14"/>
<feature type="compositionally biased region" description="Basic and acidic residues" evidence="2">
    <location>
        <begin position="307"/>
        <end position="326"/>
    </location>
</feature>
<dbReference type="OrthoDB" id="9810371at2"/>
<dbReference type="EMBL" id="CYHB01000001">
    <property type="protein sequence ID" value="CUA82394.1"/>
    <property type="molecule type" value="Genomic_DNA"/>
</dbReference>
<evidence type="ECO:0000256" key="1">
    <source>
        <dbReference type="SAM" id="Coils"/>
    </source>
</evidence>
<feature type="coiled-coil region" evidence="1">
    <location>
        <begin position="911"/>
        <end position="945"/>
    </location>
</feature>
<dbReference type="Pfam" id="PF12128">
    <property type="entry name" value="DUF3584"/>
    <property type="match status" value="1"/>
</dbReference>
<dbReference type="SUPFAM" id="SSF52540">
    <property type="entry name" value="P-loop containing nucleoside triphosphate hydrolases"/>
    <property type="match status" value="1"/>
</dbReference>
<name>A0A0K6GV14_9GAMM</name>
<feature type="coiled-coil region" evidence="1">
    <location>
        <begin position="835"/>
        <end position="883"/>
    </location>
</feature>
<keyword evidence="1" id="KW-0175">Coiled coil</keyword>
<accession>A0A0K6GV14</accession>
<sequence length="1237" mass="142721">MAKLLKIIMIHGHLPGVVELELDGHTNICGSNASGKTTLQRMIPVFYGELPNKVVPRTRLNFDKYYLPHKNSYVIYEYERPQNGVAQVVLTKRADGVDYRFVDAPYQAEHYLVEKKDTVVAREYNDWAQEMRARGVDMSAKISNTTEYRNIILNDIKNDRSNRAESLKYRQLASRYGLAHDKYHLRHMEKLVSAVHAKEGKMDTLKSMLAAILEEDGYQRPANTMTGEKIRSWLRDMKQFMKVEKLQKSLADIERNSAERSRNLAILWHLKGLIDNDFSQQKRHKADTEEAIQGLKRAMTEAQEAYEQRRGSLRDKKNDAQADLDKSQQQLDEAQRQYDDYRDADIERIGRELEQLPERRDELQELDQHYRVMMDAHRGAEQELDAHKLKLTQQLEQAKEKIQAKINDKNQQQNRIRQHELDATKAMNQSLQHEQEKVRAQYDEQLEKLQSELAAKRAQQDLSMLNSEELEQRNLAELRLDKAQEHLEHQRQLTGKQQDALNTALRAREQADSKAKEARSAAAHGEQLIEQLRKRLEPAAGTLRQFLSQNVENWQHSFGRVLAEPLLERTDLAPQLAAEPEQAEAESAANTVFGVQLDLHSIELPEYALTEARLQEQLEQAVEQWQRQKIQLEAAEKAFAKAVDEAKQQQQAFAQAQQQQKSFENDVAFARDHKQRLAHEHAQLDKARKKSIHERLEQLQQLVAQAKQQRQNALQELEQDHHARALEQTAEFQEQIQILQDAIDDLNSELARKQAITKEQIKEAEQAFSAKLAEQGVDEKKLQHIKQKIGTLETHIRDTESQRDTFQSYQQFIKVTWENLRPQWLQTELQAKAALRDATAALERHEADYKAKRQTDSTELAKLKELLDKAEKHVQSLHSLANRMAELPVATQQPPADTVQGLEQGDVSERIARANQLLDDKQKADKRLEDALNALEAELRKDSDLDMVRFIDKSFADLGEAPDIQARVHKLAELVEVLEAKQHQILAQGRTIGTELEKFFTVFNDIHKRVSDYSRRLTHAVGDELQLDGIDKAEVKISSTIDELSFWQPLKDMTYEYRQWQASGEAIPPDNYLEHLSEVANLIKANQDYSIESLLKLQLNLIENGEPVVIRNDRQLTDSSSHGMAYLILCKFLLAFTRLLRPEQAGVTIHWPIDEIGTLAYHNVEKLFDACDHNHIDIVGAFPNPESDVLLLFKHRYLIEPHAELPNKGQLKRIKPRVSELSRKLQDLQRKPQEAQA</sequence>
<evidence type="ECO:0000256" key="2">
    <source>
        <dbReference type="SAM" id="MobiDB-lite"/>
    </source>
</evidence>
<feature type="region of interest" description="Disordered" evidence="2">
    <location>
        <begin position="307"/>
        <end position="335"/>
    </location>
</feature>
<feature type="coiled-coil region" evidence="1">
    <location>
        <begin position="615"/>
        <end position="767"/>
    </location>
</feature>
<proteinExistence type="predicted"/>